<accession>E8UYQ2</accession>
<sequence>MLSYLQSVSVVLLGLLVALLLSWLLNRLWSPGERKGLNDVMGWQLGVLGTTYAVILGFMLSNVWTAFRAASMDVNDEAVAVLQIFHAGDSLPDAPREAIQDLTRQYAVAMIQEEWPAMTMHRQPDGGEVILEKMWKFLPSSEFASVREASSDRIGSAVQELQHQRYRRQEQYESHLPAILWAVLIAGAIIVLLSSCLLGNDKTVVHYFHVLTLTLMILVTLTAIADIDRPFEGGVSVRDQPFRSALATMNSGH</sequence>
<feature type="transmembrane region" description="Helical" evidence="1">
    <location>
        <begin position="178"/>
        <end position="200"/>
    </location>
</feature>
<protein>
    <recommendedName>
        <fullName evidence="4">DUF4239 domain-containing protein</fullName>
    </recommendedName>
</protein>
<keyword evidence="1" id="KW-0472">Membrane</keyword>
<evidence type="ECO:0000256" key="1">
    <source>
        <dbReference type="SAM" id="Phobius"/>
    </source>
</evidence>
<dbReference type="eggNOG" id="ENOG503211M">
    <property type="taxonomic scope" value="Bacteria"/>
</dbReference>
<dbReference type="STRING" id="401053.AciPR4_2425"/>
<feature type="transmembrane region" description="Helical" evidence="1">
    <location>
        <begin position="7"/>
        <end position="25"/>
    </location>
</feature>
<evidence type="ECO:0000313" key="3">
    <source>
        <dbReference type="Proteomes" id="UP000006844"/>
    </source>
</evidence>
<proteinExistence type="predicted"/>
<dbReference type="KEGG" id="tsa:AciPR4_2425"/>
<feature type="transmembrane region" description="Helical" evidence="1">
    <location>
        <begin position="206"/>
        <end position="225"/>
    </location>
</feature>
<organism evidence="2 3">
    <name type="scientific">Terriglobus saanensis (strain ATCC BAA-1853 / DSM 23119 / SP1PR4)</name>
    <dbReference type="NCBI Taxonomy" id="401053"/>
    <lineage>
        <taxon>Bacteria</taxon>
        <taxon>Pseudomonadati</taxon>
        <taxon>Acidobacteriota</taxon>
        <taxon>Terriglobia</taxon>
        <taxon>Terriglobales</taxon>
        <taxon>Acidobacteriaceae</taxon>
        <taxon>Terriglobus</taxon>
    </lineage>
</organism>
<evidence type="ECO:0000313" key="2">
    <source>
        <dbReference type="EMBL" id="ADV83205.1"/>
    </source>
</evidence>
<name>E8UYQ2_TERSS</name>
<keyword evidence="1" id="KW-1133">Transmembrane helix</keyword>
<dbReference type="Pfam" id="PF14023">
    <property type="entry name" value="Bestrophin-like"/>
    <property type="match status" value="1"/>
</dbReference>
<keyword evidence="3" id="KW-1185">Reference proteome</keyword>
<dbReference type="EMBL" id="CP002467">
    <property type="protein sequence ID" value="ADV83205.1"/>
    <property type="molecule type" value="Genomic_DNA"/>
</dbReference>
<dbReference type="RefSeq" id="WP_013568938.1">
    <property type="nucleotide sequence ID" value="NC_014963.1"/>
</dbReference>
<reference evidence="2 3" key="1">
    <citation type="journal article" date="2012" name="Stand. Genomic Sci.">
        <title>Complete genome sequence of Terriglobus saanensis type strain SP1PR4(T), an Acidobacteria from tundra soil.</title>
        <authorList>
            <person name="Rawat S.R."/>
            <person name="Mannisto M.K."/>
            <person name="Starovoytov V."/>
            <person name="Goodwin L."/>
            <person name="Nolan M."/>
            <person name="Hauser L."/>
            <person name="Land M."/>
            <person name="Davenport K.W."/>
            <person name="Woyke T."/>
            <person name="Haggblom M.M."/>
        </authorList>
    </citation>
    <scope>NUCLEOTIDE SEQUENCE</scope>
    <source>
        <strain evidence="3">ATCC BAA-1853 / DSM 23119 / SP1PR4</strain>
    </source>
</reference>
<gene>
    <name evidence="2" type="ordered locus">AciPR4_2425</name>
</gene>
<dbReference type="AlphaFoldDB" id="E8UYQ2"/>
<dbReference type="InterPro" id="IPR025333">
    <property type="entry name" value="DUF4239"/>
</dbReference>
<dbReference type="OrthoDB" id="118329at2"/>
<feature type="transmembrane region" description="Helical" evidence="1">
    <location>
        <begin position="45"/>
        <end position="67"/>
    </location>
</feature>
<evidence type="ECO:0008006" key="4">
    <source>
        <dbReference type="Google" id="ProtNLM"/>
    </source>
</evidence>
<keyword evidence="1" id="KW-0812">Transmembrane</keyword>
<dbReference type="Proteomes" id="UP000006844">
    <property type="component" value="Chromosome"/>
</dbReference>
<dbReference type="HOGENOM" id="CLU_090342_1_0_0"/>